<accession>A0A7G5N1E4</accession>
<dbReference type="GO" id="GO:0006269">
    <property type="term" value="P:DNA replication, synthesis of primer"/>
    <property type="evidence" value="ECO:0007669"/>
    <property type="project" value="TreeGrafter"/>
</dbReference>
<sequence length="253" mass="29363">MRQITEKKSAPKALNGIMITTRNRKPEAESGHGRIKIGWLLQRESAGRRTQNIIGRNKEITEPEKRKRGKLMLRDEDIELVKSQVNMWMLAEHFGIRVNRKGQALCPFHNDQQPSMKVHTGYIDHDGYYCWACGAGGTIFNFVMDYCNLDFEAAVKYVAVAFGIRIADEYELSQEEKLKIVRQKQMRALNAKFDLLHLRALSALSQKIRFYEKVKQTAEPFGELFCWLSDQLPVLQGQWEELYEEIYGKKGME</sequence>
<dbReference type="InterPro" id="IPR002694">
    <property type="entry name" value="Znf_CHC2"/>
</dbReference>
<dbReference type="InterPro" id="IPR036977">
    <property type="entry name" value="DNA_primase_Znf_CHC2"/>
</dbReference>
<dbReference type="Gene3D" id="3.90.580.10">
    <property type="entry name" value="Zinc finger, CHC2-type domain"/>
    <property type="match status" value="1"/>
</dbReference>
<dbReference type="AlphaFoldDB" id="A0A7G5N1E4"/>
<feature type="domain" description="Zinc finger CHC2-type" evidence="4">
    <location>
        <begin position="103"/>
        <end position="159"/>
    </location>
</feature>
<name>A0A7G5N1E4_9FIRM</name>
<evidence type="ECO:0000313" key="5">
    <source>
        <dbReference type="EMBL" id="QMW80687.1"/>
    </source>
</evidence>
<gene>
    <name evidence="5" type="ORF">E5259_25625</name>
</gene>
<evidence type="ECO:0000259" key="4">
    <source>
        <dbReference type="SMART" id="SM00400"/>
    </source>
</evidence>
<proteinExistence type="predicted"/>
<dbReference type="GO" id="GO:0005737">
    <property type="term" value="C:cytoplasm"/>
    <property type="evidence" value="ECO:0007669"/>
    <property type="project" value="TreeGrafter"/>
</dbReference>
<dbReference type="EMBL" id="CP039126">
    <property type="protein sequence ID" value="QMW80687.1"/>
    <property type="molecule type" value="Genomic_DNA"/>
</dbReference>
<evidence type="ECO:0000313" key="6">
    <source>
        <dbReference type="Proteomes" id="UP000515789"/>
    </source>
</evidence>
<dbReference type="GO" id="GO:0008270">
    <property type="term" value="F:zinc ion binding"/>
    <property type="evidence" value="ECO:0007669"/>
    <property type="project" value="UniProtKB-KW"/>
</dbReference>
<dbReference type="Proteomes" id="UP000515789">
    <property type="component" value="Chromosome"/>
</dbReference>
<dbReference type="Pfam" id="PF01807">
    <property type="entry name" value="Zn_ribbon_DnaG"/>
    <property type="match status" value="1"/>
</dbReference>
<organism evidence="5 6">
    <name type="scientific">Blautia producta</name>
    <dbReference type="NCBI Taxonomy" id="33035"/>
    <lineage>
        <taxon>Bacteria</taxon>
        <taxon>Bacillati</taxon>
        <taxon>Bacillota</taxon>
        <taxon>Clostridia</taxon>
        <taxon>Lachnospirales</taxon>
        <taxon>Lachnospiraceae</taxon>
        <taxon>Blautia</taxon>
    </lineage>
</organism>
<dbReference type="GO" id="GO:0003677">
    <property type="term" value="F:DNA binding"/>
    <property type="evidence" value="ECO:0007669"/>
    <property type="project" value="InterPro"/>
</dbReference>
<protein>
    <recommendedName>
        <fullName evidence="4">Zinc finger CHC2-type domain-containing protein</fullName>
    </recommendedName>
</protein>
<reference evidence="5 6" key="1">
    <citation type="submission" date="2019-04" db="EMBL/GenBank/DDBJ databases">
        <authorList>
            <person name="Schori C."/>
            <person name="Ahrens C."/>
        </authorList>
    </citation>
    <scope>NUCLEOTIDE SEQUENCE [LARGE SCALE GENOMIC DNA]</scope>
    <source>
        <strain evidence="5 6">DSM 2950</strain>
    </source>
</reference>
<keyword evidence="3" id="KW-0862">Zinc</keyword>
<dbReference type="PANTHER" id="PTHR30313">
    <property type="entry name" value="DNA PRIMASE"/>
    <property type="match status" value="1"/>
</dbReference>
<evidence type="ECO:0000256" key="1">
    <source>
        <dbReference type="ARBA" id="ARBA00022723"/>
    </source>
</evidence>
<dbReference type="SUPFAM" id="SSF57783">
    <property type="entry name" value="Zinc beta-ribbon"/>
    <property type="match status" value="1"/>
</dbReference>
<keyword evidence="1" id="KW-0479">Metal-binding</keyword>
<keyword evidence="2" id="KW-0863">Zinc-finger</keyword>
<dbReference type="GO" id="GO:0003899">
    <property type="term" value="F:DNA-directed RNA polymerase activity"/>
    <property type="evidence" value="ECO:0007669"/>
    <property type="project" value="InterPro"/>
</dbReference>
<dbReference type="InterPro" id="IPR050219">
    <property type="entry name" value="DnaG_primase"/>
</dbReference>
<dbReference type="SMART" id="SM00400">
    <property type="entry name" value="ZnF_CHCC"/>
    <property type="match status" value="1"/>
</dbReference>
<evidence type="ECO:0000256" key="3">
    <source>
        <dbReference type="ARBA" id="ARBA00022833"/>
    </source>
</evidence>
<dbReference type="PANTHER" id="PTHR30313:SF2">
    <property type="entry name" value="DNA PRIMASE"/>
    <property type="match status" value="1"/>
</dbReference>
<evidence type="ECO:0000256" key="2">
    <source>
        <dbReference type="ARBA" id="ARBA00022771"/>
    </source>
</evidence>